<comment type="subcellular location">
    <subcellularLocation>
        <location evidence="10">Cytoplasm</location>
    </subcellularLocation>
</comment>
<comment type="subunit">
    <text evidence="10">Monomer. Associates with 30S ribosomal subunit, binds 16S rRNA.</text>
</comment>
<sequence length="294" mass="33374">MPEGKIIKALSGFYYVLNKDKEIIQCRGRGVFRKNKITPLVGDEVHYQAENDKEGYILEVKKRKNELIRPPIANVDQAFLIFSSVEPTFSTALLDRFLVLVESNHITPIICITKMDLASKEEQETLAVYADNYRKAGYKVVLTSSETAEGIEDLYPFITGEISVFAGQSGVGKSSLLNVLRPDLQLKTDDISSHLGRGKHTTRHVELIEINGGLVADTPGFSSLEFTEIEQEDLQNYFPDIQELSSSCKFRGCMHLKEPKCAVKQAIESGDLPRYRYEHYITFIDEIRDRKPRY</sequence>
<evidence type="ECO:0000313" key="14">
    <source>
        <dbReference type="Proteomes" id="UP000215137"/>
    </source>
</evidence>
<dbReference type="PANTHER" id="PTHR32120:SF11">
    <property type="entry name" value="SMALL RIBOSOMAL SUBUNIT BIOGENESIS GTPASE RSGA 1, MITOCHONDRIAL-RELATED"/>
    <property type="match status" value="1"/>
</dbReference>
<dbReference type="GO" id="GO:0005737">
    <property type="term" value="C:cytoplasm"/>
    <property type="evidence" value="ECO:0007669"/>
    <property type="project" value="UniProtKB-SubCell"/>
</dbReference>
<keyword evidence="5 10" id="KW-0547">Nucleotide-binding</keyword>
<dbReference type="AlphaFoldDB" id="A0A248TCR4"/>
<proteinExistence type="inferred from homology"/>
<keyword evidence="3 10" id="KW-0479">Metal-binding</keyword>
<dbReference type="PROSITE" id="PS51721">
    <property type="entry name" value="G_CP"/>
    <property type="match status" value="1"/>
</dbReference>
<dbReference type="HAMAP" id="MF_01820">
    <property type="entry name" value="GTPase_RsgA"/>
    <property type="match status" value="1"/>
</dbReference>
<evidence type="ECO:0000256" key="1">
    <source>
        <dbReference type="ARBA" id="ARBA00022490"/>
    </source>
</evidence>
<dbReference type="GO" id="GO:0042274">
    <property type="term" value="P:ribosomal small subunit biogenesis"/>
    <property type="evidence" value="ECO:0007669"/>
    <property type="project" value="UniProtKB-UniRule"/>
</dbReference>
<feature type="binding site" evidence="10">
    <location>
        <position position="248"/>
    </location>
    <ligand>
        <name>Zn(2+)</name>
        <dbReference type="ChEBI" id="CHEBI:29105"/>
    </ligand>
</feature>
<reference evidence="13 14" key="1">
    <citation type="submission" date="2017-08" db="EMBL/GenBank/DDBJ databases">
        <title>Complete Genome Sequence of Bacillus kochii Oregon-R-modENCODE STRAIN BDGP4, isolated from Drosophila melanogaster gut.</title>
        <authorList>
            <person name="Wan K.H."/>
            <person name="Yu C."/>
            <person name="Park S."/>
            <person name="Hammonds A.S."/>
            <person name="Booth B.W."/>
            <person name="Celniker S.E."/>
        </authorList>
    </citation>
    <scope>NUCLEOTIDE SEQUENCE [LARGE SCALE GENOMIC DNA]</scope>
    <source>
        <strain evidence="13 14">BDGP4</strain>
    </source>
</reference>
<feature type="binding site" evidence="10">
    <location>
        <begin position="113"/>
        <end position="116"/>
    </location>
    <ligand>
        <name>GTP</name>
        <dbReference type="ChEBI" id="CHEBI:37565"/>
    </ligand>
</feature>
<dbReference type="GO" id="GO:0046872">
    <property type="term" value="F:metal ion binding"/>
    <property type="evidence" value="ECO:0007669"/>
    <property type="project" value="UniProtKB-KW"/>
</dbReference>
<dbReference type="Pfam" id="PF03193">
    <property type="entry name" value="RsgA_GTPase"/>
    <property type="match status" value="1"/>
</dbReference>
<dbReference type="SUPFAM" id="SSF52540">
    <property type="entry name" value="P-loop containing nucleoside triphosphate hydrolases"/>
    <property type="match status" value="1"/>
</dbReference>
<evidence type="ECO:0000256" key="9">
    <source>
        <dbReference type="ARBA" id="ARBA00023134"/>
    </source>
</evidence>
<dbReference type="InterPro" id="IPR031944">
    <property type="entry name" value="RsgA_N"/>
</dbReference>
<protein>
    <recommendedName>
        <fullName evidence="10">Small ribosomal subunit biogenesis GTPase RsgA</fullName>
        <ecNumber evidence="10">3.6.1.-</ecNumber>
    </recommendedName>
</protein>
<evidence type="ECO:0000256" key="7">
    <source>
        <dbReference type="ARBA" id="ARBA00022833"/>
    </source>
</evidence>
<dbReference type="NCBIfam" id="TIGR00157">
    <property type="entry name" value="ribosome small subunit-dependent GTPase A"/>
    <property type="match status" value="1"/>
</dbReference>
<dbReference type="GO" id="GO:0003924">
    <property type="term" value="F:GTPase activity"/>
    <property type="evidence" value="ECO:0007669"/>
    <property type="project" value="UniProtKB-UniRule"/>
</dbReference>
<feature type="domain" description="CP-type G" evidence="12">
    <location>
        <begin position="64"/>
        <end position="224"/>
    </location>
</feature>
<dbReference type="PANTHER" id="PTHR32120">
    <property type="entry name" value="SMALL RIBOSOMAL SUBUNIT BIOGENESIS GTPASE RSGA"/>
    <property type="match status" value="1"/>
</dbReference>
<dbReference type="SUPFAM" id="SSF50249">
    <property type="entry name" value="Nucleic acid-binding proteins"/>
    <property type="match status" value="1"/>
</dbReference>
<dbReference type="InterPro" id="IPR012340">
    <property type="entry name" value="NA-bd_OB-fold"/>
</dbReference>
<keyword evidence="6 10" id="KW-0378">Hydrolase</keyword>
<dbReference type="CDD" id="cd04466">
    <property type="entry name" value="S1_YloQ_GTPase"/>
    <property type="match status" value="1"/>
</dbReference>
<keyword evidence="8 10" id="KW-0694">RNA-binding</keyword>
<evidence type="ECO:0000256" key="6">
    <source>
        <dbReference type="ARBA" id="ARBA00022801"/>
    </source>
</evidence>
<evidence type="ECO:0000256" key="2">
    <source>
        <dbReference type="ARBA" id="ARBA00022517"/>
    </source>
</evidence>
<keyword evidence="14" id="KW-1185">Reference proteome</keyword>
<evidence type="ECO:0000313" key="13">
    <source>
        <dbReference type="EMBL" id="ASV65995.1"/>
    </source>
</evidence>
<dbReference type="EMBL" id="CP022983">
    <property type="protein sequence ID" value="ASV65995.1"/>
    <property type="molecule type" value="Genomic_DNA"/>
</dbReference>
<dbReference type="Gene3D" id="1.10.40.50">
    <property type="entry name" value="Probable gtpase engc, domain 3"/>
    <property type="match status" value="1"/>
</dbReference>
<dbReference type="Pfam" id="PF16745">
    <property type="entry name" value="RsgA_N"/>
    <property type="match status" value="1"/>
</dbReference>
<dbReference type="PROSITE" id="PS50936">
    <property type="entry name" value="ENGC_GTPASE"/>
    <property type="match status" value="1"/>
</dbReference>
<keyword evidence="4 10" id="KW-0699">rRNA-binding</keyword>
<evidence type="ECO:0000259" key="12">
    <source>
        <dbReference type="PROSITE" id="PS51721"/>
    </source>
</evidence>
<feature type="domain" description="EngC GTPase" evidence="11">
    <location>
        <begin position="73"/>
        <end position="222"/>
    </location>
</feature>
<dbReference type="InterPro" id="IPR004881">
    <property type="entry name" value="Ribosome_biogen_GTPase_RsgA"/>
</dbReference>
<feature type="binding site" evidence="10">
    <location>
        <begin position="167"/>
        <end position="175"/>
    </location>
    <ligand>
        <name>GTP</name>
        <dbReference type="ChEBI" id="CHEBI:37565"/>
    </ligand>
</feature>
<dbReference type="InterPro" id="IPR027417">
    <property type="entry name" value="P-loop_NTPase"/>
</dbReference>
<evidence type="ECO:0000256" key="10">
    <source>
        <dbReference type="HAMAP-Rule" id="MF_01820"/>
    </source>
</evidence>
<evidence type="ECO:0000256" key="5">
    <source>
        <dbReference type="ARBA" id="ARBA00022741"/>
    </source>
</evidence>
<keyword evidence="9 10" id="KW-0342">GTP-binding</keyword>
<evidence type="ECO:0000256" key="3">
    <source>
        <dbReference type="ARBA" id="ARBA00022723"/>
    </source>
</evidence>
<accession>A0A248TCR4</accession>
<dbReference type="GO" id="GO:0005525">
    <property type="term" value="F:GTP binding"/>
    <property type="evidence" value="ECO:0007669"/>
    <property type="project" value="UniProtKB-UniRule"/>
</dbReference>
<dbReference type="Gene3D" id="2.40.50.140">
    <property type="entry name" value="Nucleic acid-binding proteins"/>
    <property type="match status" value="1"/>
</dbReference>
<dbReference type="RefSeq" id="WP_095369570.1">
    <property type="nucleotide sequence ID" value="NZ_CP022983.1"/>
</dbReference>
<feature type="binding site" evidence="10">
    <location>
        <position position="261"/>
    </location>
    <ligand>
        <name>Zn(2+)</name>
        <dbReference type="ChEBI" id="CHEBI:29105"/>
    </ligand>
</feature>
<keyword evidence="7 10" id="KW-0862">Zinc</keyword>
<evidence type="ECO:0000259" key="11">
    <source>
        <dbReference type="PROSITE" id="PS50936"/>
    </source>
</evidence>
<keyword evidence="1 10" id="KW-0963">Cytoplasm</keyword>
<comment type="similarity">
    <text evidence="10">Belongs to the TRAFAC class YlqF/YawG GTPase family. RsgA subfamily.</text>
</comment>
<organism evidence="13 14">
    <name type="scientific">Cytobacillus kochii</name>
    <dbReference type="NCBI Taxonomy" id="859143"/>
    <lineage>
        <taxon>Bacteria</taxon>
        <taxon>Bacillati</taxon>
        <taxon>Bacillota</taxon>
        <taxon>Bacilli</taxon>
        <taxon>Bacillales</taxon>
        <taxon>Bacillaceae</taxon>
        <taxon>Cytobacillus</taxon>
    </lineage>
</organism>
<comment type="function">
    <text evidence="10">One of several proteins that assist in the late maturation steps of the functional core of the 30S ribosomal subunit. Helps release RbfA from mature subunits. May play a role in the assembly of ribosomal proteins into the subunit. Circularly permuted GTPase that catalyzes slow GTP hydrolysis, GTPase activity is stimulated by the 30S ribosomal subunit.</text>
</comment>
<dbReference type="CDD" id="cd01854">
    <property type="entry name" value="YjeQ_EngC"/>
    <property type="match status" value="1"/>
</dbReference>
<feature type="binding site" evidence="10">
    <location>
        <position position="255"/>
    </location>
    <ligand>
        <name>Zn(2+)</name>
        <dbReference type="ChEBI" id="CHEBI:29105"/>
    </ligand>
</feature>
<gene>
    <name evidence="10 13" type="primary">rsgA</name>
    <name evidence="13" type="ORF">CKF48_00825</name>
</gene>
<dbReference type="KEGG" id="bko:CKF48_00825"/>
<keyword evidence="2 10" id="KW-0690">Ribosome biogenesis</keyword>
<comment type="cofactor">
    <cofactor evidence="10">
        <name>Zn(2+)</name>
        <dbReference type="ChEBI" id="CHEBI:29105"/>
    </cofactor>
    <text evidence="10">Binds 1 zinc ion per subunit.</text>
</comment>
<dbReference type="Proteomes" id="UP000215137">
    <property type="component" value="Chromosome"/>
</dbReference>
<dbReference type="Gene3D" id="3.40.50.300">
    <property type="entry name" value="P-loop containing nucleotide triphosphate hydrolases"/>
    <property type="match status" value="1"/>
</dbReference>
<evidence type="ECO:0000256" key="4">
    <source>
        <dbReference type="ARBA" id="ARBA00022730"/>
    </source>
</evidence>
<dbReference type="OrthoDB" id="9809485at2"/>
<dbReference type="InterPro" id="IPR010914">
    <property type="entry name" value="RsgA_GTPase_dom"/>
</dbReference>
<feature type="binding site" evidence="10">
    <location>
        <position position="253"/>
    </location>
    <ligand>
        <name>Zn(2+)</name>
        <dbReference type="ChEBI" id="CHEBI:29105"/>
    </ligand>
</feature>
<dbReference type="InterPro" id="IPR030378">
    <property type="entry name" value="G_CP_dom"/>
</dbReference>
<dbReference type="EC" id="3.6.1.-" evidence="10"/>
<dbReference type="GO" id="GO:0019843">
    <property type="term" value="F:rRNA binding"/>
    <property type="evidence" value="ECO:0007669"/>
    <property type="project" value="UniProtKB-KW"/>
</dbReference>
<evidence type="ECO:0000256" key="8">
    <source>
        <dbReference type="ARBA" id="ARBA00022884"/>
    </source>
</evidence>
<name>A0A248TCR4_9BACI</name>